<organism evidence="3 4">
    <name type="scientific">Flavobacterium cheniae</name>
    <dbReference type="NCBI Taxonomy" id="295428"/>
    <lineage>
        <taxon>Bacteria</taxon>
        <taxon>Pseudomonadati</taxon>
        <taxon>Bacteroidota</taxon>
        <taxon>Flavobacteriia</taxon>
        <taxon>Flavobacteriales</taxon>
        <taxon>Flavobacteriaceae</taxon>
        <taxon>Flavobacterium</taxon>
    </lineage>
</organism>
<evidence type="ECO:0000256" key="1">
    <source>
        <dbReference type="SAM" id="MobiDB-lite"/>
    </source>
</evidence>
<dbReference type="InterPro" id="IPR032774">
    <property type="entry name" value="WG_beta_rep"/>
</dbReference>
<dbReference type="AlphaFoldDB" id="A0A562KLX8"/>
<comment type="caution">
    <text evidence="3">The sequence shown here is derived from an EMBL/GenBank/DDBJ whole genome shotgun (WGS) entry which is preliminary data.</text>
</comment>
<evidence type="ECO:0000256" key="2">
    <source>
        <dbReference type="SAM" id="SignalP"/>
    </source>
</evidence>
<protein>
    <submittedName>
        <fullName evidence="3">WG repeat protein</fullName>
    </submittedName>
</protein>
<proteinExistence type="predicted"/>
<dbReference type="OrthoDB" id="2485468at2"/>
<keyword evidence="4" id="KW-1185">Reference proteome</keyword>
<evidence type="ECO:0000313" key="3">
    <source>
        <dbReference type="EMBL" id="TWH96429.1"/>
    </source>
</evidence>
<reference evidence="3 4" key="1">
    <citation type="journal article" date="2015" name="Stand. Genomic Sci.">
        <title>Genomic Encyclopedia of Bacterial and Archaeal Type Strains, Phase III: the genomes of soil and plant-associated and newly described type strains.</title>
        <authorList>
            <person name="Whitman W.B."/>
            <person name="Woyke T."/>
            <person name="Klenk H.P."/>
            <person name="Zhou Y."/>
            <person name="Lilburn T.G."/>
            <person name="Beck B.J."/>
            <person name="De Vos P."/>
            <person name="Vandamme P."/>
            <person name="Eisen J.A."/>
            <person name="Garrity G."/>
            <person name="Hugenholtz P."/>
            <person name="Kyrpides N.C."/>
        </authorList>
    </citation>
    <scope>NUCLEOTIDE SEQUENCE [LARGE SCALE GENOMIC DNA]</scope>
    <source>
        <strain evidence="3 4">CGMCC 1.6844</strain>
    </source>
</reference>
<feature type="chain" id="PRO_5022738721" evidence="2">
    <location>
        <begin position="21"/>
        <end position="553"/>
    </location>
</feature>
<accession>A0A562KLX8</accession>
<sequence>MTLKFKFSALLFFFALSLTAQENIFPYREGNLWGLCDEKATVLIAPKYDAIKKERGKGATFFQASLGNNSGVYIGSKNVIPVEFQDLRYVSNNLIIAVKKGADKKEINYLYNTKGELLINQPLSFLKGIKGNDNRYDSSFIIGFYIKDLEGKESLVNLDYYNENKLSYVLKDVFSIELDNKKSKEELAIAYVKQTATSAVETKYFRVEGSQIILLDAKKDSQYIQENTGVKKKKDSYNGYDNNVAVPNMDSDMVAEVEEPRGYSGTGSGSGDGPGRGNTTRKKPKGSSYYKYALIENKIEVEVSNNVTKSKKTVKFTVKADKIEVFKTNGVLTDDKSNADTIQTYFNYVIYQKKNKFGLVYQFPFQKSVEYDFLEPMKSERKYDPSGKNYFKVGMLDKKTKIMKYGIIDVNHTFILPAEYDDIKMGYSITSSFKEQVFLVKKNNLFGLVTENKEFKLPLEFDDIRFNPENQSFLRVKKGNQHSAYISYYSNSDYVLTLLPLYYPYPVREIKYTISSGKKGISLLEAIEYIALEDENGNFKGYANPNGTLYFKD</sequence>
<feature type="compositionally biased region" description="Gly residues" evidence="1">
    <location>
        <begin position="264"/>
        <end position="276"/>
    </location>
</feature>
<feature type="region of interest" description="Disordered" evidence="1">
    <location>
        <begin position="260"/>
        <end position="285"/>
    </location>
</feature>
<dbReference type="RefSeq" id="WP_133608634.1">
    <property type="nucleotide sequence ID" value="NZ_SNZC01000002.1"/>
</dbReference>
<dbReference type="EMBL" id="VLKM01000003">
    <property type="protein sequence ID" value="TWH96429.1"/>
    <property type="molecule type" value="Genomic_DNA"/>
</dbReference>
<dbReference type="Pfam" id="PF14903">
    <property type="entry name" value="WG_beta_rep"/>
    <property type="match status" value="3"/>
</dbReference>
<gene>
    <name evidence="3" type="ORF">IP97_00970</name>
</gene>
<name>A0A562KLX8_9FLAO</name>
<keyword evidence="2" id="KW-0732">Signal</keyword>
<dbReference type="Proteomes" id="UP000315312">
    <property type="component" value="Unassembled WGS sequence"/>
</dbReference>
<feature type="signal peptide" evidence="2">
    <location>
        <begin position="1"/>
        <end position="20"/>
    </location>
</feature>
<evidence type="ECO:0000313" key="4">
    <source>
        <dbReference type="Proteomes" id="UP000315312"/>
    </source>
</evidence>